<evidence type="ECO:0000256" key="1">
    <source>
        <dbReference type="ARBA" id="ARBA00023157"/>
    </source>
</evidence>
<keyword evidence="4" id="KW-1133">Transmembrane helix</keyword>
<feature type="compositionally biased region" description="Polar residues" evidence="3">
    <location>
        <begin position="179"/>
        <end position="216"/>
    </location>
</feature>
<evidence type="ECO:0000313" key="7">
    <source>
        <dbReference type="Proteomes" id="UP001187415"/>
    </source>
</evidence>
<feature type="domain" description="Sushi" evidence="5">
    <location>
        <begin position="16"/>
        <end position="81"/>
    </location>
</feature>
<dbReference type="SMART" id="SM00032">
    <property type="entry name" value="CCP"/>
    <property type="match status" value="2"/>
</dbReference>
<keyword evidence="1" id="KW-1015">Disulfide bond</keyword>
<dbReference type="InterPro" id="IPR035976">
    <property type="entry name" value="Sushi/SCR/CCP_sf"/>
</dbReference>
<evidence type="ECO:0000313" key="6">
    <source>
        <dbReference type="EMBL" id="KAK2858782.1"/>
    </source>
</evidence>
<keyword evidence="4" id="KW-0812">Transmembrane</keyword>
<gene>
    <name evidence="6" type="ORF">Q5P01_003402</name>
</gene>
<protein>
    <recommendedName>
        <fullName evidence="5">Sushi domain-containing protein</fullName>
    </recommendedName>
</protein>
<dbReference type="PROSITE" id="PS50923">
    <property type="entry name" value="SUSHI"/>
    <property type="match status" value="2"/>
</dbReference>
<keyword evidence="7" id="KW-1185">Reference proteome</keyword>
<name>A0AA88T965_CHASR</name>
<feature type="domain" description="Sushi" evidence="5">
    <location>
        <begin position="97"/>
        <end position="162"/>
    </location>
</feature>
<dbReference type="Proteomes" id="UP001187415">
    <property type="component" value="Unassembled WGS sequence"/>
</dbReference>
<evidence type="ECO:0000256" key="2">
    <source>
        <dbReference type="PROSITE-ProRule" id="PRU00302"/>
    </source>
</evidence>
<comment type="caution">
    <text evidence="2">Lacks conserved residue(s) required for the propagation of feature annotation.</text>
</comment>
<dbReference type="InterPro" id="IPR042372">
    <property type="entry name" value="IL15RA"/>
</dbReference>
<organism evidence="6 7">
    <name type="scientific">Channa striata</name>
    <name type="common">Snakehead murrel</name>
    <name type="synonym">Ophicephalus striatus</name>
    <dbReference type="NCBI Taxonomy" id="64152"/>
    <lineage>
        <taxon>Eukaryota</taxon>
        <taxon>Metazoa</taxon>
        <taxon>Chordata</taxon>
        <taxon>Craniata</taxon>
        <taxon>Vertebrata</taxon>
        <taxon>Euteleostomi</taxon>
        <taxon>Actinopterygii</taxon>
        <taxon>Neopterygii</taxon>
        <taxon>Teleostei</taxon>
        <taxon>Neoteleostei</taxon>
        <taxon>Acanthomorphata</taxon>
        <taxon>Anabantaria</taxon>
        <taxon>Anabantiformes</taxon>
        <taxon>Channoidei</taxon>
        <taxon>Channidae</taxon>
        <taxon>Channa</taxon>
    </lineage>
</organism>
<accession>A0AA88T965</accession>
<feature type="transmembrane region" description="Helical" evidence="4">
    <location>
        <begin position="248"/>
        <end position="270"/>
    </location>
</feature>
<evidence type="ECO:0000259" key="5">
    <source>
        <dbReference type="PROSITE" id="PS50923"/>
    </source>
</evidence>
<dbReference type="PANTHER" id="PTHR15060">
    <property type="entry name" value="INTERLEUKIN-15 RECEPTOR SUBUNIT ALPHA"/>
    <property type="match status" value="1"/>
</dbReference>
<keyword evidence="4" id="KW-0472">Membrane</keyword>
<feature type="compositionally biased region" description="Low complexity" evidence="3">
    <location>
        <begin position="217"/>
        <end position="232"/>
    </location>
</feature>
<keyword evidence="2" id="KW-0768">Sushi</keyword>
<feature type="compositionally biased region" description="Basic and acidic residues" evidence="3">
    <location>
        <begin position="233"/>
        <end position="244"/>
    </location>
</feature>
<dbReference type="Pfam" id="PF00084">
    <property type="entry name" value="Sushi"/>
    <property type="match status" value="2"/>
</dbReference>
<feature type="region of interest" description="Disordered" evidence="3">
    <location>
        <begin position="179"/>
        <end position="244"/>
    </location>
</feature>
<dbReference type="PANTHER" id="PTHR15060:SF0">
    <property type="entry name" value="INTERLEUKIN-15 RECEPTOR SUBUNIT ALPHA"/>
    <property type="match status" value="1"/>
</dbReference>
<dbReference type="InterPro" id="IPR000436">
    <property type="entry name" value="Sushi_SCR_CCP_dom"/>
</dbReference>
<sequence length="293" mass="32606">MLCLLGAARCSHSDTISCPCPNIPLRNLTKTPEEKCYQLNSLYRYQCIDGYVRKAGSSNLIRCREDKGKISWSSYKMECIPDPKIMTTTQPPVIDTISCPCPKIEQRNLTKAPEEKCYQVNSTYRYQCIDGYVRKAGSSNLIICLDDDGKISWSSYKMECIPDPKTTTTTQPPVTAASISEQMINGTSVSAPQTTGTSSTEQNSGVSHVLENITQHTTTKTDSTTSTTTDSSSGKDRQDSKIDRTQTAVRISCISLVIICFFIGIGLCWYKRRKRNYNPQPTEEELPMNIASP</sequence>
<dbReference type="EMBL" id="JAUPFM010000002">
    <property type="protein sequence ID" value="KAK2858782.1"/>
    <property type="molecule type" value="Genomic_DNA"/>
</dbReference>
<dbReference type="AlphaFoldDB" id="A0AA88T965"/>
<proteinExistence type="predicted"/>
<evidence type="ECO:0000256" key="4">
    <source>
        <dbReference type="SAM" id="Phobius"/>
    </source>
</evidence>
<comment type="caution">
    <text evidence="6">The sequence shown here is derived from an EMBL/GenBank/DDBJ whole genome shotgun (WGS) entry which is preliminary data.</text>
</comment>
<dbReference type="GO" id="GO:0042010">
    <property type="term" value="F:interleukin-15 receptor activity"/>
    <property type="evidence" value="ECO:0007669"/>
    <property type="project" value="InterPro"/>
</dbReference>
<reference evidence="6" key="1">
    <citation type="submission" date="2023-07" db="EMBL/GenBank/DDBJ databases">
        <title>Chromosome-level Genome Assembly of Striped Snakehead (Channa striata).</title>
        <authorList>
            <person name="Liu H."/>
        </authorList>
    </citation>
    <scope>NUCLEOTIDE SEQUENCE</scope>
    <source>
        <strain evidence="6">Gz</strain>
        <tissue evidence="6">Muscle</tissue>
    </source>
</reference>
<dbReference type="Gene3D" id="2.20.28.230">
    <property type="match status" value="2"/>
</dbReference>
<evidence type="ECO:0000256" key="3">
    <source>
        <dbReference type="SAM" id="MobiDB-lite"/>
    </source>
</evidence>
<dbReference type="SUPFAM" id="SSF57535">
    <property type="entry name" value="Complement control module/SCR domain"/>
    <property type="match status" value="2"/>
</dbReference>